<name>A0AAN3A896_BACO1</name>
<dbReference type="EMBL" id="AAXF02000048">
    <property type="protein sequence ID" value="EDO11844.1"/>
    <property type="molecule type" value="Genomic_DNA"/>
</dbReference>
<sequence length="78" mass="9227">MPYPPFVRSVGNARKTVLPTKKLKKSFTKGKRIGTLKTKDYASKKNDYRTREESGYQPLFQLSQDWKRKRHEKAVLRL</sequence>
<protein>
    <submittedName>
        <fullName evidence="1">Uncharacterized protein</fullName>
    </submittedName>
</protein>
<evidence type="ECO:0000313" key="1">
    <source>
        <dbReference type="EMBL" id="EDO11844.1"/>
    </source>
</evidence>
<gene>
    <name evidence="1" type="ORF">BACOVA_02338</name>
</gene>
<dbReference type="AlphaFoldDB" id="A0AAN3A896"/>
<reference evidence="2" key="2">
    <citation type="submission" date="2007-04" db="EMBL/GenBank/DDBJ databases">
        <title>Draft genome sequence of Bacteroides ovatus (ATCC 8483).</title>
        <authorList>
            <person name="Sudarsanam P."/>
            <person name="Ley R."/>
            <person name="Guruge J."/>
            <person name="Turnbaugh P.J."/>
            <person name="Mahowald M."/>
            <person name="Liep D."/>
            <person name="Gordon J."/>
        </authorList>
    </citation>
    <scope>NUCLEOTIDE SEQUENCE [LARGE SCALE GENOMIC DNA]</scope>
    <source>
        <strain evidence="2">ATCC 8483 / DSM 1896 / JCM 5824 / BCRC 10623 / CCUG 4943 / NCTC 11153</strain>
    </source>
</reference>
<accession>A0AAN3A896</accession>
<reference evidence="1 2" key="1">
    <citation type="submission" date="2007-03" db="EMBL/GenBank/DDBJ databases">
        <authorList>
            <person name="Fulton L."/>
            <person name="Clifton S."/>
            <person name="Fulton B."/>
            <person name="Xu J."/>
            <person name="Minx P."/>
            <person name="Pepin K.H."/>
            <person name="Johnson M."/>
            <person name="Thiruvilangam P."/>
            <person name="Bhonagiri V."/>
            <person name="Nash W.E."/>
            <person name="Mardis E.R."/>
            <person name="Wilson R.K."/>
        </authorList>
    </citation>
    <scope>NUCLEOTIDE SEQUENCE [LARGE SCALE GENOMIC DNA]</scope>
    <source>
        <strain evidence="2">ATCC 8483 / DSM 1896 / JCM 5824 / BCRC 10623 / CCUG 4943 / NCTC 11153</strain>
    </source>
</reference>
<proteinExistence type="predicted"/>
<comment type="caution">
    <text evidence="1">The sequence shown here is derived from an EMBL/GenBank/DDBJ whole genome shotgun (WGS) entry which is preliminary data.</text>
</comment>
<evidence type="ECO:0000313" key="2">
    <source>
        <dbReference type="Proteomes" id="UP000005475"/>
    </source>
</evidence>
<organism evidence="1 2">
    <name type="scientific">Bacteroides ovatus (strain ATCC 8483 / DSM 1896 / JCM 5824 / BCRC 10623 / CCUG 4943 / NCTC 11153)</name>
    <dbReference type="NCBI Taxonomy" id="411476"/>
    <lineage>
        <taxon>Bacteria</taxon>
        <taxon>Pseudomonadati</taxon>
        <taxon>Bacteroidota</taxon>
        <taxon>Bacteroidia</taxon>
        <taxon>Bacteroidales</taxon>
        <taxon>Bacteroidaceae</taxon>
        <taxon>Bacteroides</taxon>
    </lineage>
</organism>
<dbReference type="Proteomes" id="UP000005475">
    <property type="component" value="Unassembled WGS sequence"/>
</dbReference>